<name>A0A813MET7_ADIRI</name>
<comment type="caution">
    <text evidence="1">The sequence shown here is derived from an EMBL/GenBank/DDBJ whole genome shotgun (WGS) entry which is preliminary data.</text>
</comment>
<evidence type="ECO:0000313" key="1">
    <source>
        <dbReference type="EMBL" id="CAF0719496.1"/>
    </source>
</evidence>
<dbReference type="EMBL" id="CAJNOJ010000001">
    <property type="protein sequence ID" value="CAF0719496.1"/>
    <property type="molecule type" value="Genomic_DNA"/>
</dbReference>
<proteinExistence type="predicted"/>
<protein>
    <submittedName>
        <fullName evidence="1">Uncharacterized protein</fullName>
    </submittedName>
</protein>
<sequence length="146" mass="16406">MTCARIRVKIHGSTQVILLPIDSDRGLRLGTFNCYFQAAKGIAYYNDAHAIVGLDFNDESRKFFPGPNEEWQENIDYFPTYANGQLTPPSANEAASSAITSCLTFDKDGLWDIRTKSKKMTKCQSNHECEHATSECHHGRDNQSDI</sequence>
<gene>
    <name evidence="1" type="ORF">EDS130_LOCUS94</name>
</gene>
<dbReference type="Proteomes" id="UP000663852">
    <property type="component" value="Unassembled WGS sequence"/>
</dbReference>
<evidence type="ECO:0000313" key="2">
    <source>
        <dbReference type="Proteomes" id="UP000663852"/>
    </source>
</evidence>
<accession>A0A813MET7</accession>
<reference evidence="1" key="1">
    <citation type="submission" date="2021-02" db="EMBL/GenBank/DDBJ databases">
        <authorList>
            <person name="Nowell W R."/>
        </authorList>
    </citation>
    <scope>NUCLEOTIDE SEQUENCE</scope>
</reference>
<dbReference type="AlphaFoldDB" id="A0A813MET7"/>
<organism evidence="1 2">
    <name type="scientific">Adineta ricciae</name>
    <name type="common">Rotifer</name>
    <dbReference type="NCBI Taxonomy" id="249248"/>
    <lineage>
        <taxon>Eukaryota</taxon>
        <taxon>Metazoa</taxon>
        <taxon>Spiralia</taxon>
        <taxon>Gnathifera</taxon>
        <taxon>Rotifera</taxon>
        <taxon>Eurotatoria</taxon>
        <taxon>Bdelloidea</taxon>
        <taxon>Adinetida</taxon>
        <taxon>Adinetidae</taxon>
        <taxon>Adineta</taxon>
    </lineage>
</organism>